<proteinExistence type="predicted"/>
<name>A0ABT8AK78_9HYPH</name>
<evidence type="ECO:0000313" key="1">
    <source>
        <dbReference type="EMBL" id="MDN3570249.1"/>
    </source>
</evidence>
<dbReference type="RefSeq" id="WP_238293883.1">
    <property type="nucleotide sequence ID" value="NZ_BPQS01000083.1"/>
</dbReference>
<dbReference type="EMBL" id="JAUFPT010000016">
    <property type="protein sequence ID" value="MDN3570249.1"/>
    <property type="molecule type" value="Genomic_DNA"/>
</dbReference>
<evidence type="ECO:0000313" key="2">
    <source>
        <dbReference type="Proteomes" id="UP001244297"/>
    </source>
</evidence>
<accession>A0ABT8AK78</accession>
<comment type="caution">
    <text evidence="1">The sequence shown here is derived from an EMBL/GenBank/DDBJ whole genome shotgun (WGS) entry which is preliminary data.</text>
</comment>
<keyword evidence="2" id="KW-1185">Reference proteome</keyword>
<gene>
    <name evidence="1" type="ORF">QWZ18_06385</name>
</gene>
<organism evidence="1 2">
    <name type="scientific">Methylobacterium longum</name>
    <dbReference type="NCBI Taxonomy" id="767694"/>
    <lineage>
        <taxon>Bacteria</taxon>
        <taxon>Pseudomonadati</taxon>
        <taxon>Pseudomonadota</taxon>
        <taxon>Alphaproteobacteria</taxon>
        <taxon>Hyphomicrobiales</taxon>
        <taxon>Methylobacteriaceae</taxon>
        <taxon>Methylobacterium</taxon>
    </lineage>
</organism>
<protein>
    <submittedName>
        <fullName evidence="1">Uncharacterized protein</fullName>
    </submittedName>
</protein>
<sequence>MLVYGKSNWTGDPNHKLDTVVALLREMADEPPGLARHGTLVTAFIVAGEFVQGIADAAFSEHGHDATSSAQDASSLFLMRLARMVWVSWRTGFERALDAPDMTPLAALKLPDRITTRWAEGFAFYALYPESYAIAAARSGLGPGTNVIGIRSIGVPLGAMVASGLGSERLLTVRPSGHPFRRRVSNDLTDLQGRPGPHQDGFAIVDEGPGLSGSSFGAVIDRLCACGVAEDRIALFPSHPGAPGAHAEERHRARWPRMRCHVARFEDVVLARGGLTSWVADLVGPVESPLVEISGGSWRTLQGRDTDAWPPVNAQQEKRKFLLRAGGSAWLIKFAGLGLPGRTKLDRARALNAQGFTPPVSGYRHGFIIERWMEDVRPLDLCRVAPDTYIDQIGRYLGFRARCFACGPDRGASLGDLLAMARHNVGEALGSDWAGRLDSWTADRLAVLAERSHPTEIDGRMQPWEFLLKPDGRLLKCDALDHHAAHDLVGCQDIAWDIVGACVELPLSSAGQARLMAIVAQEAGRPVDRELLAFLTPCYLAFQLGAAAMAADAAYDLDEGGRLRRSGARYAAQLQNVLRR</sequence>
<dbReference type="Proteomes" id="UP001244297">
    <property type="component" value="Unassembled WGS sequence"/>
</dbReference>
<reference evidence="2" key="1">
    <citation type="journal article" date="2019" name="Int. J. Syst. Evol. Microbiol.">
        <title>The Global Catalogue of Microorganisms (GCM) 10K type strain sequencing project: providing services to taxonomists for standard genome sequencing and annotation.</title>
        <authorList>
            <consortium name="The Broad Institute Genomics Platform"/>
            <consortium name="The Broad Institute Genome Sequencing Center for Infectious Disease"/>
            <person name="Wu L."/>
            <person name="Ma J."/>
        </authorList>
    </citation>
    <scope>NUCLEOTIDE SEQUENCE [LARGE SCALE GENOMIC DNA]</scope>
    <source>
        <strain evidence="2">CECT 7806</strain>
    </source>
</reference>